<feature type="region of interest" description="Disordered" evidence="1">
    <location>
        <begin position="1"/>
        <end position="99"/>
    </location>
</feature>
<keyword evidence="4" id="KW-1185">Reference proteome</keyword>
<keyword evidence="2" id="KW-0812">Transmembrane</keyword>
<evidence type="ECO:0000313" key="4">
    <source>
        <dbReference type="Proteomes" id="UP000789739"/>
    </source>
</evidence>
<evidence type="ECO:0000313" key="3">
    <source>
        <dbReference type="EMBL" id="CAG8546218.1"/>
    </source>
</evidence>
<gene>
    <name evidence="3" type="ORF">PBRASI_LOCUS4848</name>
</gene>
<dbReference type="AlphaFoldDB" id="A0A9N9AV71"/>
<sequence>MKTSQPDKVNNVNSDMPVPENTEFKTTHESSEDANGSTTPPVSTEFFAPDFDTIWEQSDDNLSNDLPDDVPNTNDFPNGLPDDLPDAYDDRSSNDTNNGEFAWRRTDSTFIQNLYRLIELRSDTSTTGTVDKAIIHPPDLGNLCNTLAPESYHSIADIRFEKLGKEHLDLVGCYGNRKLILKLLLQSNCINQDRLIAYIDKYQYCIFMSMYIYAFLMSIL</sequence>
<feature type="compositionally biased region" description="Polar residues" evidence="1">
    <location>
        <begin position="33"/>
        <end position="42"/>
    </location>
</feature>
<feature type="transmembrane region" description="Helical" evidence="2">
    <location>
        <begin position="202"/>
        <end position="219"/>
    </location>
</feature>
<feature type="compositionally biased region" description="Polar residues" evidence="1">
    <location>
        <begin position="1"/>
        <end position="14"/>
    </location>
</feature>
<evidence type="ECO:0000256" key="1">
    <source>
        <dbReference type="SAM" id="MobiDB-lite"/>
    </source>
</evidence>
<comment type="caution">
    <text evidence="3">The sequence shown here is derived from an EMBL/GenBank/DDBJ whole genome shotgun (WGS) entry which is preliminary data.</text>
</comment>
<evidence type="ECO:0000256" key="2">
    <source>
        <dbReference type="SAM" id="Phobius"/>
    </source>
</evidence>
<dbReference type="OrthoDB" id="2417504at2759"/>
<name>A0A9N9AV71_9GLOM</name>
<feature type="compositionally biased region" description="Low complexity" evidence="1">
    <location>
        <begin position="60"/>
        <end position="71"/>
    </location>
</feature>
<keyword evidence="2" id="KW-0472">Membrane</keyword>
<organism evidence="3 4">
    <name type="scientific">Paraglomus brasilianum</name>
    <dbReference type="NCBI Taxonomy" id="144538"/>
    <lineage>
        <taxon>Eukaryota</taxon>
        <taxon>Fungi</taxon>
        <taxon>Fungi incertae sedis</taxon>
        <taxon>Mucoromycota</taxon>
        <taxon>Glomeromycotina</taxon>
        <taxon>Glomeromycetes</taxon>
        <taxon>Paraglomerales</taxon>
        <taxon>Paraglomeraceae</taxon>
        <taxon>Paraglomus</taxon>
    </lineage>
</organism>
<feature type="compositionally biased region" description="Basic and acidic residues" evidence="1">
    <location>
        <begin position="22"/>
        <end position="31"/>
    </location>
</feature>
<reference evidence="3" key="1">
    <citation type="submission" date="2021-06" db="EMBL/GenBank/DDBJ databases">
        <authorList>
            <person name="Kallberg Y."/>
            <person name="Tangrot J."/>
            <person name="Rosling A."/>
        </authorList>
    </citation>
    <scope>NUCLEOTIDE SEQUENCE</scope>
    <source>
        <strain evidence="3">BR232B</strain>
    </source>
</reference>
<dbReference type="EMBL" id="CAJVPI010000527">
    <property type="protein sequence ID" value="CAG8546218.1"/>
    <property type="molecule type" value="Genomic_DNA"/>
</dbReference>
<dbReference type="Proteomes" id="UP000789739">
    <property type="component" value="Unassembled WGS sequence"/>
</dbReference>
<protein>
    <submittedName>
        <fullName evidence="3">5894_t:CDS:1</fullName>
    </submittedName>
</protein>
<keyword evidence="2" id="KW-1133">Transmembrane helix</keyword>
<proteinExistence type="predicted"/>
<accession>A0A9N9AV71</accession>